<name>A0A4Y2IV14_ARAVE</name>
<feature type="region of interest" description="Disordered" evidence="1">
    <location>
        <begin position="55"/>
        <end position="75"/>
    </location>
</feature>
<organism evidence="2 3">
    <name type="scientific">Araneus ventricosus</name>
    <name type="common">Orbweaver spider</name>
    <name type="synonym">Epeira ventricosa</name>
    <dbReference type="NCBI Taxonomy" id="182803"/>
    <lineage>
        <taxon>Eukaryota</taxon>
        <taxon>Metazoa</taxon>
        <taxon>Ecdysozoa</taxon>
        <taxon>Arthropoda</taxon>
        <taxon>Chelicerata</taxon>
        <taxon>Arachnida</taxon>
        <taxon>Araneae</taxon>
        <taxon>Araneomorphae</taxon>
        <taxon>Entelegynae</taxon>
        <taxon>Araneoidea</taxon>
        <taxon>Araneidae</taxon>
        <taxon>Araneus</taxon>
    </lineage>
</organism>
<dbReference type="AlphaFoldDB" id="A0A4Y2IV14"/>
<comment type="caution">
    <text evidence="2">The sequence shown here is derived from an EMBL/GenBank/DDBJ whole genome shotgun (WGS) entry which is preliminary data.</text>
</comment>
<feature type="compositionally biased region" description="Basic and acidic residues" evidence="1">
    <location>
        <begin position="55"/>
        <end position="64"/>
    </location>
</feature>
<evidence type="ECO:0000313" key="2">
    <source>
        <dbReference type="EMBL" id="GBM81738.1"/>
    </source>
</evidence>
<sequence>MLQFLMKFGYTLYNQSIWTLKDLYIFSNFSRKSEGTALFDPVMNRLELTFCGKDRSSRQLGDRTETDEDERGFQEANNDLQISSMMLFKEVRPVIGDGTVNQPEHQYCVDQRSRELAYLYSSFSSSY</sequence>
<protein>
    <submittedName>
        <fullName evidence="2">Uncharacterized protein</fullName>
    </submittedName>
</protein>
<evidence type="ECO:0000256" key="1">
    <source>
        <dbReference type="SAM" id="MobiDB-lite"/>
    </source>
</evidence>
<reference evidence="2 3" key="1">
    <citation type="journal article" date="2019" name="Sci. Rep.">
        <title>Orb-weaving spider Araneus ventricosus genome elucidates the spidroin gene catalogue.</title>
        <authorList>
            <person name="Kono N."/>
            <person name="Nakamura H."/>
            <person name="Ohtoshi R."/>
            <person name="Moran D.A.P."/>
            <person name="Shinohara A."/>
            <person name="Yoshida Y."/>
            <person name="Fujiwara M."/>
            <person name="Mori M."/>
            <person name="Tomita M."/>
            <person name="Arakawa K."/>
        </authorList>
    </citation>
    <scope>NUCLEOTIDE SEQUENCE [LARGE SCALE GENOMIC DNA]</scope>
</reference>
<gene>
    <name evidence="2" type="ORF">AVEN_113956_1</name>
</gene>
<proteinExistence type="predicted"/>
<keyword evidence="3" id="KW-1185">Reference proteome</keyword>
<accession>A0A4Y2IV14</accession>
<dbReference type="Proteomes" id="UP000499080">
    <property type="component" value="Unassembled WGS sequence"/>
</dbReference>
<evidence type="ECO:0000313" key="3">
    <source>
        <dbReference type="Proteomes" id="UP000499080"/>
    </source>
</evidence>
<dbReference type="EMBL" id="BGPR01002963">
    <property type="protein sequence ID" value="GBM81738.1"/>
    <property type="molecule type" value="Genomic_DNA"/>
</dbReference>